<protein>
    <submittedName>
        <fullName evidence="2">Uncharacterized protein</fullName>
    </submittedName>
</protein>
<keyword evidence="3" id="KW-1185">Reference proteome</keyword>
<name>A0A9P3PPQ6_LYOSH</name>
<sequence>MPVVWLSPGPPSRPSSQVKSSASSSPSKGAEEWCKKMLEPERMQLARTEQCLRHAQVRLVVSETGSLSESRAALSQALLHALSSHEEPSVAPLRSETRILKGHHMPTPRTPYHPIIAKVSLTNHLLPDAPGITCSCFTNEYCGNASTNDCLNVKQMEFRYRHL</sequence>
<dbReference type="AlphaFoldDB" id="A0A9P3PPQ6"/>
<comment type="caution">
    <text evidence="2">The sequence shown here is derived from an EMBL/GenBank/DDBJ whole genome shotgun (WGS) entry which is preliminary data.</text>
</comment>
<evidence type="ECO:0000313" key="3">
    <source>
        <dbReference type="Proteomes" id="UP001063166"/>
    </source>
</evidence>
<feature type="region of interest" description="Disordered" evidence="1">
    <location>
        <begin position="1"/>
        <end position="31"/>
    </location>
</feature>
<organism evidence="2 3">
    <name type="scientific">Lyophyllum shimeji</name>
    <name type="common">Hon-shimeji</name>
    <name type="synonym">Tricholoma shimeji</name>
    <dbReference type="NCBI Taxonomy" id="47721"/>
    <lineage>
        <taxon>Eukaryota</taxon>
        <taxon>Fungi</taxon>
        <taxon>Dikarya</taxon>
        <taxon>Basidiomycota</taxon>
        <taxon>Agaricomycotina</taxon>
        <taxon>Agaricomycetes</taxon>
        <taxon>Agaricomycetidae</taxon>
        <taxon>Agaricales</taxon>
        <taxon>Tricholomatineae</taxon>
        <taxon>Lyophyllaceae</taxon>
        <taxon>Lyophyllum</taxon>
    </lineage>
</organism>
<proteinExistence type="predicted"/>
<evidence type="ECO:0000313" key="2">
    <source>
        <dbReference type="EMBL" id="GLB39516.1"/>
    </source>
</evidence>
<gene>
    <name evidence="2" type="ORF">LshimejAT787_0700260</name>
</gene>
<accession>A0A9P3PPQ6</accession>
<evidence type="ECO:0000256" key="1">
    <source>
        <dbReference type="SAM" id="MobiDB-lite"/>
    </source>
</evidence>
<feature type="compositionally biased region" description="Low complexity" evidence="1">
    <location>
        <begin position="14"/>
        <end position="27"/>
    </location>
</feature>
<reference evidence="2" key="1">
    <citation type="submission" date="2022-07" db="EMBL/GenBank/DDBJ databases">
        <title>The genome of Lyophyllum shimeji provides insight into the initial evolution of ectomycorrhizal fungal genome.</title>
        <authorList>
            <person name="Kobayashi Y."/>
            <person name="Shibata T."/>
            <person name="Hirakawa H."/>
            <person name="Shigenobu S."/>
            <person name="Nishiyama T."/>
            <person name="Yamada A."/>
            <person name="Hasebe M."/>
            <person name="Kawaguchi M."/>
        </authorList>
    </citation>
    <scope>NUCLEOTIDE SEQUENCE</scope>
    <source>
        <strain evidence="2">AT787</strain>
    </source>
</reference>
<dbReference type="EMBL" id="BRPK01000007">
    <property type="protein sequence ID" value="GLB39516.1"/>
    <property type="molecule type" value="Genomic_DNA"/>
</dbReference>
<dbReference type="Proteomes" id="UP001063166">
    <property type="component" value="Unassembled WGS sequence"/>
</dbReference>